<protein>
    <submittedName>
        <fullName evidence="1">Uncharacterized protein</fullName>
    </submittedName>
</protein>
<dbReference type="STRING" id="735.B0185_01755"/>
<proteinExistence type="predicted"/>
<dbReference type="InterPro" id="IPR044000">
    <property type="entry name" value="Phage_tube_2"/>
</dbReference>
<comment type="caution">
    <text evidence="1">The sequence shown here is derived from an EMBL/GenBank/DDBJ whole genome shotgun (WGS) entry which is preliminary data.</text>
</comment>
<sequence length="337" mass="36114">MANSQGTQRSVALSKETTFGTKPAKNMAKLLPRIETSLNVNFDAFQSEEIRTDMQRAASIVGFEKVEGDVKGELAAGQWAWAFAAALRGAFGAEAKPPIIKKTANGQGEKNGKILVVPQTAHTTDSFTIEDWFKDIGLSRQYLGCRVSKLSLEVEPNGIASVTVTFLGQRGEESATQYFTSPPTIAQSGKLAGVKGSLQLNKQQMALITSFKLDIDLNASSEAVLGATYAPDVFIGTVAVSGSFTMYLQNKAMIDAVRLGTNLSLALRMDAETSNDSDYMAIILPAIKVTSSEIDDGAKNLMQTLNFDAFPGMWDAASTIDDSLKVATTMIVQDTLA</sequence>
<reference evidence="1 2" key="1">
    <citation type="submission" date="2018-05" db="EMBL/GenBank/DDBJ databases">
        <title>Draft Genome Sequences for a Diverse set of 7 Haemophilus Species.</title>
        <authorList>
            <person name="Nichols M."/>
            <person name="Topaz N."/>
            <person name="Wang X."/>
            <person name="Wang X."/>
            <person name="Boxrud D."/>
        </authorList>
    </citation>
    <scope>NUCLEOTIDE SEQUENCE [LARGE SCALE GENOMIC DNA]</scope>
    <source>
        <strain evidence="1 2">C2010039593</strain>
    </source>
</reference>
<dbReference type="AlphaFoldDB" id="A0A369Z949"/>
<gene>
    <name evidence="1" type="ORF">DPV98_10500</name>
</gene>
<organism evidence="1 2">
    <name type="scientific">Haemophilus parahaemolyticus</name>
    <dbReference type="NCBI Taxonomy" id="735"/>
    <lineage>
        <taxon>Bacteria</taxon>
        <taxon>Pseudomonadati</taxon>
        <taxon>Pseudomonadota</taxon>
        <taxon>Gammaproteobacteria</taxon>
        <taxon>Pasteurellales</taxon>
        <taxon>Pasteurellaceae</taxon>
        <taxon>Haemophilus</taxon>
    </lineage>
</organism>
<evidence type="ECO:0000313" key="2">
    <source>
        <dbReference type="Proteomes" id="UP000253999"/>
    </source>
</evidence>
<dbReference type="RefSeq" id="WP_111313691.1">
    <property type="nucleotide sequence ID" value="NZ_JAUPSI010000068.1"/>
</dbReference>
<evidence type="ECO:0000313" key="1">
    <source>
        <dbReference type="EMBL" id="RDE99748.1"/>
    </source>
</evidence>
<accession>A0A369Z949</accession>
<name>A0A369Z949_HAEPH</name>
<dbReference type="Proteomes" id="UP000253999">
    <property type="component" value="Unassembled WGS sequence"/>
</dbReference>
<dbReference type="Pfam" id="PF18906">
    <property type="entry name" value="Phage_tube_2"/>
    <property type="match status" value="1"/>
</dbReference>
<dbReference type="EMBL" id="QEQD01000015">
    <property type="protein sequence ID" value="RDE99748.1"/>
    <property type="molecule type" value="Genomic_DNA"/>
</dbReference>